<dbReference type="SUPFAM" id="SSF81296">
    <property type="entry name" value="E set domains"/>
    <property type="match status" value="2"/>
</dbReference>
<dbReference type="InterPro" id="IPR014753">
    <property type="entry name" value="Arrestin_N"/>
</dbReference>
<organism evidence="5">
    <name type="scientific">Anopheles braziliensis</name>
    <dbReference type="NCBI Taxonomy" id="58242"/>
    <lineage>
        <taxon>Eukaryota</taxon>
        <taxon>Metazoa</taxon>
        <taxon>Ecdysozoa</taxon>
        <taxon>Arthropoda</taxon>
        <taxon>Hexapoda</taxon>
        <taxon>Insecta</taxon>
        <taxon>Pterygota</taxon>
        <taxon>Neoptera</taxon>
        <taxon>Endopterygota</taxon>
        <taxon>Diptera</taxon>
        <taxon>Nematocera</taxon>
        <taxon>Culicoidea</taxon>
        <taxon>Culicidae</taxon>
        <taxon>Anophelinae</taxon>
        <taxon>Anopheles</taxon>
    </lineage>
</organism>
<dbReference type="InterPro" id="IPR000698">
    <property type="entry name" value="Arrestin"/>
</dbReference>
<dbReference type="FunFam" id="2.60.40.840:FF:000003">
    <property type="entry name" value="Kurtz arrestin"/>
    <property type="match status" value="1"/>
</dbReference>
<feature type="compositionally biased region" description="Low complexity" evidence="3">
    <location>
        <begin position="406"/>
        <end position="415"/>
    </location>
</feature>
<dbReference type="InterPro" id="IPR011022">
    <property type="entry name" value="Arrestin_C-like"/>
</dbReference>
<dbReference type="Gene3D" id="2.60.40.840">
    <property type="match status" value="1"/>
</dbReference>
<dbReference type="AlphaFoldDB" id="A0A2M3Z5U6"/>
<evidence type="ECO:0000256" key="2">
    <source>
        <dbReference type="ARBA" id="ARBA00022606"/>
    </source>
</evidence>
<dbReference type="GO" id="GO:0002031">
    <property type="term" value="P:G protein-coupled receptor internalization"/>
    <property type="evidence" value="ECO:0007669"/>
    <property type="project" value="TreeGrafter"/>
</dbReference>
<accession>A0A2M3Z5U6</accession>
<evidence type="ECO:0000259" key="4">
    <source>
        <dbReference type="SMART" id="SM01017"/>
    </source>
</evidence>
<dbReference type="PRINTS" id="PR00309">
    <property type="entry name" value="ARRESTIN"/>
</dbReference>
<dbReference type="EMBL" id="GGFM01003077">
    <property type="protein sequence ID" value="MBW23828.1"/>
    <property type="molecule type" value="Transcribed_RNA"/>
</dbReference>
<name>A0A2M3Z5U6_9DIPT</name>
<feature type="region of interest" description="Disordered" evidence="3">
    <location>
        <begin position="373"/>
        <end position="436"/>
    </location>
</feature>
<sequence length="455" mass="50233">MNTHLQGSSPRSPAPSPDPDVDEGSSKKQATRVFKKSSSNGKITVYLGKRDFVDHITHVDPIDGVVLIDPDYVKDRKVFGHVLAAFRYGREDLDVLGLTFRKDLYLASEQIYPPLETDRPLTRLQERLIRKLGSNAYPFYFEVPPHCPASVSLQPAPGDTGKPCGVDYELKAFVGESQEDKPHKRNSVRLAIRKIMYAPSKLGEQPSIEVSKEYILKPNKIHLEASLDKELYHHGESLSVNVHIANNSSKTVKKIKVSVRQFADICLFSTAQYKCTVAEVESEDCTVAPGFTLSKVFTIKPLLKHNKHKRGLALDGQLKHEDTNLASSTIIADPSQRENLGIIVQYKVKVKLCITPLGGDLVAELPFILMHPKPDDDEPVIGDRSPGRTVNSADRKHSYPAGHDGGSNSNNGDANAAKEDGPNLIQLDGDDNGPDDDIIFEDFARLRLKGAETEA</sequence>
<dbReference type="InterPro" id="IPR014752">
    <property type="entry name" value="Arrestin-like_C"/>
</dbReference>
<dbReference type="Pfam" id="PF02752">
    <property type="entry name" value="Arrestin_C"/>
    <property type="match status" value="1"/>
</dbReference>
<evidence type="ECO:0000256" key="1">
    <source>
        <dbReference type="ARBA" id="ARBA00005298"/>
    </source>
</evidence>
<dbReference type="GO" id="GO:0005737">
    <property type="term" value="C:cytoplasm"/>
    <property type="evidence" value="ECO:0007669"/>
    <property type="project" value="TreeGrafter"/>
</dbReference>
<protein>
    <submittedName>
        <fullName evidence="5">Putative arrestin</fullName>
    </submittedName>
</protein>
<dbReference type="PANTHER" id="PTHR11792">
    <property type="entry name" value="ARRESTIN"/>
    <property type="match status" value="1"/>
</dbReference>
<reference evidence="5" key="1">
    <citation type="submission" date="2018-01" db="EMBL/GenBank/DDBJ databases">
        <title>An insight into the sialome of Amazonian anophelines.</title>
        <authorList>
            <person name="Ribeiro J.M."/>
            <person name="Scarpassa V."/>
            <person name="Calvo E."/>
        </authorList>
    </citation>
    <scope>NUCLEOTIDE SEQUENCE</scope>
    <source>
        <tissue evidence="5">Salivary glands</tissue>
    </source>
</reference>
<feature type="region of interest" description="Disordered" evidence="3">
    <location>
        <begin position="1"/>
        <end position="33"/>
    </location>
</feature>
<dbReference type="InterPro" id="IPR011021">
    <property type="entry name" value="Arrestin-like_N"/>
</dbReference>
<dbReference type="InterPro" id="IPR017864">
    <property type="entry name" value="Arrestin_CS"/>
</dbReference>
<dbReference type="PANTHER" id="PTHR11792:SF17">
    <property type="entry name" value="KURTZ ARRESTIN"/>
    <property type="match status" value="1"/>
</dbReference>
<dbReference type="GO" id="GO:0001664">
    <property type="term" value="F:G protein-coupled receptor binding"/>
    <property type="evidence" value="ECO:0007669"/>
    <property type="project" value="TreeGrafter"/>
</dbReference>
<dbReference type="FunFam" id="2.60.40.640:FF:000025">
    <property type="entry name" value="Putative Beta-arrestin-2"/>
    <property type="match status" value="1"/>
</dbReference>
<evidence type="ECO:0000256" key="3">
    <source>
        <dbReference type="SAM" id="MobiDB-lite"/>
    </source>
</evidence>
<dbReference type="Pfam" id="PF00339">
    <property type="entry name" value="Arrestin_N"/>
    <property type="match status" value="1"/>
</dbReference>
<dbReference type="PROSITE" id="PS00295">
    <property type="entry name" value="ARRESTINS"/>
    <property type="match status" value="1"/>
</dbReference>
<keyword evidence="2" id="KW-0716">Sensory transduction</keyword>
<comment type="similarity">
    <text evidence="1">Belongs to the arrestin family.</text>
</comment>
<evidence type="ECO:0000313" key="5">
    <source>
        <dbReference type="EMBL" id="MBW23828.1"/>
    </source>
</evidence>
<proteinExistence type="inferred from homology"/>
<dbReference type="InterPro" id="IPR014756">
    <property type="entry name" value="Ig_E-set"/>
</dbReference>
<dbReference type="GO" id="GO:0007165">
    <property type="term" value="P:signal transduction"/>
    <property type="evidence" value="ECO:0007669"/>
    <property type="project" value="InterPro"/>
</dbReference>
<dbReference type="SMART" id="SM01017">
    <property type="entry name" value="Arrestin_C"/>
    <property type="match status" value="1"/>
</dbReference>
<feature type="domain" description="Arrestin C-terminal-like" evidence="4">
    <location>
        <begin position="217"/>
        <end position="374"/>
    </location>
</feature>
<dbReference type="Gene3D" id="2.60.40.640">
    <property type="match status" value="1"/>
</dbReference>